<comment type="similarity">
    <text evidence="1">Belongs to the methyltransferase superfamily. LaeA methyltransferase family.</text>
</comment>
<dbReference type="EMBL" id="JAGPUO010000020">
    <property type="protein sequence ID" value="KAG5656697.1"/>
    <property type="molecule type" value="Genomic_DNA"/>
</dbReference>
<dbReference type="Gene3D" id="3.40.50.150">
    <property type="entry name" value="Vaccinia Virus protein VP39"/>
    <property type="match status" value="1"/>
</dbReference>
<evidence type="ECO:0008006" key="4">
    <source>
        <dbReference type="Google" id="ProtNLM"/>
    </source>
</evidence>
<organism evidence="2 3">
    <name type="scientific">Fusarium avenaceum</name>
    <dbReference type="NCBI Taxonomy" id="40199"/>
    <lineage>
        <taxon>Eukaryota</taxon>
        <taxon>Fungi</taxon>
        <taxon>Dikarya</taxon>
        <taxon>Ascomycota</taxon>
        <taxon>Pezizomycotina</taxon>
        <taxon>Sordariomycetes</taxon>
        <taxon>Hypocreomycetidae</taxon>
        <taxon>Hypocreales</taxon>
        <taxon>Nectriaceae</taxon>
        <taxon>Fusarium</taxon>
        <taxon>Fusarium tricinctum species complex</taxon>
    </lineage>
</organism>
<gene>
    <name evidence="2" type="ORF">KAF25_010250</name>
</gene>
<evidence type="ECO:0000313" key="2">
    <source>
        <dbReference type="EMBL" id="KAG5656697.1"/>
    </source>
</evidence>
<accession>A0A9P7H1I4</accession>
<dbReference type="InterPro" id="IPR029063">
    <property type="entry name" value="SAM-dependent_MTases_sf"/>
</dbReference>
<dbReference type="Pfam" id="PF13489">
    <property type="entry name" value="Methyltransf_23"/>
    <property type="match status" value="1"/>
</dbReference>
<dbReference type="GO" id="GO:0008168">
    <property type="term" value="F:methyltransferase activity"/>
    <property type="evidence" value="ECO:0007669"/>
    <property type="project" value="TreeGrafter"/>
</dbReference>
<dbReference type="PANTHER" id="PTHR43591:SF24">
    <property type="entry name" value="2-METHOXY-6-POLYPRENYL-1,4-BENZOQUINOL METHYLASE, MITOCHONDRIAL"/>
    <property type="match status" value="1"/>
</dbReference>
<proteinExistence type="inferred from homology"/>
<reference evidence="2" key="1">
    <citation type="submission" date="2021-04" db="EMBL/GenBank/DDBJ databases">
        <title>Draft genome of Fusarium avenaceum strain F156N33, isolated from an atmospheric sample in Virginia.</title>
        <authorList>
            <person name="Yang S."/>
            <person name="Vinatzer B.A."/>
            <person name="Coleman J."/>
        </authorList>
    </citation>
    <scope>NUCLEOTIDE SEQUENCE</scope>
    <source>
        <strain evidence="2">F156N33</strain>
    </source>
</reference>
<dbReference type="AlphaFoldDB" id="A0A9P7H1I4"/>
<evidence type="ECO:0000256" key="1">
    <source>
        <dbReference type="ARBA" id="ARBA00038158"/>
    </source>
</evidence>
<dbReference type="SUPFAM" id="SSF53335">
    <property type="entry name" value="S-adenosyl-L-methionine-dependent methyltransferases"/>
    <property type="match status" value="1"/>
</dbReference>
<dbReference type="PANTHER" id="PTHR43591">
    <property type="entry name" value="METHYLTRANSFERASE"/>
    <property type="match status" value="1"/>
</dbReference>
<sequence>MQFAEDRGRPTYKVVKEPDMTLLNPPSNKFHLQILRKMSQALQTDPAVIVPDNAASTTQPMIQTLLLGMIFNYPPQVYPVLSCTTAGRMAELIMQYVLPNDEAENERLDLQHNLFLLTLNDKLGLAPPNEPGAKVKHVLDVGTGTGIWAIDYADEHPEAQVIGVDLSPIQPGFVPPNLSFVIDDIEDDWTYNQPFDYIHSRFMTSSIANWTDYLTKCFNNLAPGGYIELQECDLSIRSDDGTLSPDNIMLKSLALLMEASIKFGRPYQDIPALADIMARIGFVDVVVEMFKWPINPWPKDKKAKLLGSWCHANFSIGLEAFTMAPLTRAHNWTPEEVSLFLVDQRKAMSDKNTHAYWPIYSIYARKPLD</sequence>
<comment type="caution">
    <text evidence="2">The sequence shown here is derived from an EMBL/GenBank/DDBJ whole genome shotgun (WGS) entry which is preliminary data.</text>
</comment>
<dbReference type="CDD" id="cd02440">
    <property type="entry name" value="AdoMet_MTases"/>
    <property type="match status" value="1"/>
</dbReference>
<name>A0A9P7H1I4_9HYPO</name>
<dbReference type="Proteomes" id="UP000782241">
    <property type="component" value="Unassembled WGS sequence"/>
</dbReference>
<protein>
    <recommendedName>
        <fullName evidence="4">Methyltransferase</fullName>
    </recommendedName>
</protein>
<evidence type="ECO:0000313" key="3">
    <source>
        <dbReference type="Proteomes" id="UP000782241"/>
    </source>
</evidence>
<keyword evidence="3" id="KW-1185">Reference proteome</keyword>